<evidence type="ECO:0000313" key="3">
    <source>
        <dbReference type="EMBL" id="CUC10707.1"/>
    </source>
</evidence>
<feature type="chain" id="PRO_5005508444" evidence="2">
    <location>
        <begin position="26"/>
        <end position="290"/>
    </location>
</feature>
<name>A0A0K6SAM7_9ALVE</name>
<sequence>MKSFKALLSYLSLLLLVGSPGSCWAAFVERRATIKSVAESIEQKALETKTVEETEKVEKPDVPVVEQEEEEEPIVMEEEEPEETKEANADPVPAISHLKRGTHLVITDATVDDLFALAILSHKLCPAAKAAVEAGDELPVTLDVFVSGLQQLFAGYEAVRQTITYFGCPELVATTRIVIADNARTRPKPHEDFLLQTIQGLVSQLEAFGLAHVYNRRMSSTPSLMTGNWIKTNGPIFSSLAQMPLTEGPASNLRDMIISSANLQYREDVLGGPPRVRSVRPEASSLFDQK</sequence>
<feature type="compositionally biased region" description="Acidic residues" evidence="1">
    <location>
        <begin position="66"/>
        <end position="83"/>
    </location>
</feature>
<gene>
    <name evidence="3" type="ORF">Cvel_11344.t2.CR2</name>
</gene>
<feature type="signal peptide" evidence="2">
    <location>
        <begin position="1"/>
        <end position="25"/>
    </location>
</feature>
<dbReference type="AlphaFoldDB" id="A0A0K6SAM7"/>
<proteinExistence type="predicted"/>
<feature type="region of interest" description="Disordered" evidence="1">
    <location>
        <begin position="52"/>
        <end position="89"/>
    </location>
</feature>
<feature type="region of interest" description="Disordered" evidence="1">
    <location>
        <begin position="270"/>
        <end position="290"/>
    </location>
</feature>
<evidence type="ECO:0000256" key="2">
    <source>
        <dbReference type="SAM" id="SignalP"/>
    </source>
</evidence>
<dbReference type="VEuPathDB" id="CryptoDB:Cvel_11344"/>
<dbReference type="EMBL" id="CDMZ01005282">
    <property type="protein sequence ID" value="CUC10707.1"/>
    <property type="molecule type" value="Genomic_DNA"/>
</dbReference>
<protein>
    <submittedName>
        <fullName evidence="3">Uncharacterized protein</fullName>
    </submittedName>
</protein>
<organism evidence="3">
    <name type="scientific">Chromera velia CCMP2878</name>
    <dbReference type="NCBI Taxonomy" id="1169474"/>
    <lineage>
        <taxon>Eukaryota</taxon>
        <taxon>Sar</taxon>
        <taxon>Alveolata</taxon>
        <taxon>Colpodellida</taxon>
        <taxon>Chromeraceae</taxon>
        <taxon>Chromera</taxon>
    </lineage>
</organism>
<accession>A0A0K6SAM7</accession>
<reference evidence="3" key="1">
    <citation type="submission" date="2014-11" db="EMBL/GenBank/DDBJ databases">
        <title>Molecular phylogeny of cliff fern family Woodsiaceae with morphological implications.</title>
        <authorList>
            <person name="Shao Y.-Z."/>
            <person name="Wei R."/>
            <person name="Zhang X.-C."/>
        </authorList>
    </citation>
    <scope>NUCLEOTIDE SEQUENCE</scope>
</reference>
<keyword evidence="2" id="KW-0732">Signal</keyword>
<feature type="compositionally biased region" description="Basic and acidic residues" evidence="1">
    <location>
        <begin position="52"/>
        <end position="61"/>
    </location>
</feature>
<evidence type="ECO:0000256" key="1">
    <source>
        <dbReference type="SAM" id="MobiDB-lite"/>
    </source>
</evidence>